<keyword evidence="2" id="KW-1185">Reference proteome</keyword>
<sequence>MCLAAAGRLHRSSVLGGDDGFKRCFVLGSGDVATTSSAASSFALVAAVLGGGDNLPAAPTLARGGGRVATATATSSPASCSAAAARSCLVGGDDLQRCFELRAGGSRVATAASRAAPCSVLGAGRSAASSSTFPSRRWSASLMICGPREESR</sequence>
<gene>
    <name evidence="1" type="ORF">QYE76_021105</name>
</gene>
<evidence type="ECO:0000313" key="1">
    <source>
        <dbReference type="EMBL" id="KAK1615588.1"/>
    </source>
</evidence>
<name>A0AAD8VST9_LOLMU</name>
<dbReference type="Proteomes" id="UP001231189">
    <property type="component" value="Unassembled WGS sequence"/>
</dbReference>
<dbReference type="AlphaFoldDB" id="A0AAD8VST9"/>
<proteinExistence type="predicted"/>
<evidence type="ECO:0000313" key="2">
    <source>
        <dbReference type="Proteomes" id="UP001231189"/>
    </source>
</evidence>
<organism evidence="1 2">
    <name type="scientific">Lolium multiflorum</name>
    <name type="common">Italian ryegrass</name>
    <name type="synonym">Lolium perenne subsp. multiflorum</name>
    <dbReference type="NCBI Taxonomy" id="4521"/>
    <lineage>
        <taxon>Eukaryota</taxon>
        <taxon>Viridiplantae</taxon>
        <taxon>Streptophyta</taxon>
        <taxon>Embryophyta</taxon>
        <taxon>Tracheophyta</taxon>
        <taxon>Spermatophyta</taxon>
        <taxon>Magnoliopsida</taxon>
        <taxon>Liliopsida</taxon>
        <taxon>Poales</taxon>
        <taxon>Poaceae</taxon>
        <taxon>BOP clade</taxon>
        <taxon>Pooideae</taxon>
        <taxon>Poodae</taxon>
        <taxon>Poeae</taxon>
        <taxon>Poeae Chloroplast Group 2 (Poeae type)</taxon>
        <taxon>Loliodinae</taxon>
        <taxon>Loliinae</taxon>
        <taxon>Lolium</taxon>
    </lineage>
</organism>
<comment type="caution">
    <text evidence="1">The sequence shown here is derived from an EMBL/GenBank/DDBJ whole genome shotgun (WGS) entry which is preliminary data.</text>
</comment>
<accession>A0AAD8VST9</accession>
<protein>
    <submittedName>
        <fullName evidence="1">Uncharacterized protein</fullName>
    </submittedName>
</protein>
<dbReference type="EMBL" id="JAUUTY010000006">
    <property type="protein sequence ID" value="KAK1615588.1"/>
    <property type="molecule type" value="Genomic_DNA"/>
</dbReference>
<reference evidence="1" key="1">
    <citation type="submission" date="2023-07" db="EMBL/GenBank/DDBJ databases">
        <title>A chromosome-level genome assembly of Lolium multiflorum.</title>
        <authorList>
            <person name="Chen Y."/>
            <person name="Copetti D."/>
            <person name="Kolliker R."/>
            <person name="Studer B."/>
        </authorList>
    </citation>
    <scope>NUCLEOTIDE SEQUENCE</scope>
    <source>
        <strain evidence="1">02402/16</strain>
        <tissue evidence="1">Leaf</tissue>
    </source>
</reference>